<dbReference type="HAMAP" id="MF_00657">
    <property type="entry name" value="Hydroxyl_YbiX"/>
    <property type="match status" value="1"/>
</dbReference>
<dbReference type="GO" id="GO:0016706">
    <property type="term" value="F:2-oxoglutarate-dependent dioxygenase activity"/>
    <property type="evidence" value="ECO:0007669"/>
    <property type="project" value="UniProtKB-UniRule"/>
</dbReference>
<dbReference type="GO" id="GO:0005506">
    <property type="term" value="F:iron ion binding"/>
    <property type="evidence" value="ECO:0007669"/>
    <property type="project" value="UniProtKB-UniRule"/>
</dbReference>
<dbReference type="RefSeq" id="WP_150624747.1">
    <property type="nucleotide sequence ID" value="NZ_CABPSQ010000002.1"/>
</dbReference>
<evidence type="ECO:0000313" key="9">
    <source>
        <dbReference type="EMBL" id="VVE64661.1"/>
    </source>
</evidence>
<dbReference type="Pfam" id="PF13640">
    <property type="entry name" value="2OG-FeII_Oxy_3"/>
    <property type="match status" value="1"/>
</dbReference>
<dbReference type="PROSITE" id="PS51471">
    <property type="entry name" value="FE2OG_OXY"/>
    <property type="match status" value="1"/>
</dbReference>
<dbReference type="Gene3D" id="4.10.860.20">
    <property type="entry name" value="Rabenosyn, Rab binding domain"/>
    <property type="match status" value="1"/>
</dbReference>
<evidence type="ECO:0000313" key="10">
    <source>
        <dbReference type="Proteomes" id="UP000414136"/>
    </source>
</evidence>
<evidence type="ECO:0000256" key="5">
    <source>
        <dbReference type="ARBA" id="ARBA00023002"/>
    </source>
</evidence>
<dbReference type="Proteomes" id="UP000414136">
    <property type="component" value="Unassembled WGS sequence"/>
</dbReference>
<dbReference type="SUPFAM" id="SSF51197">
    <property type="entry name" value="Clavaminate synthase-like"/>
    <property type="match status" value="1"/>
</dbReference>
<dbReference type="InterPro" id="IPR044862">
    <property type="entry name" value="Pro_4_hyd_alph_FE2OG_OXY"/>
</dbReference>
<keyword evidence="5 7" id="KW-0560">Oxidoreductase</keyword>
<keyword evidence="2 7" id="KW-0479">Metal-binding</keyword>
<evidence type="ECO:0000259" key="8">
    <source>
        <dbReference type="PROSITE" id="PS51471"/>
    </source>
</evidence>
<keyword evidence="3 7" id="KW-0847">Vitamin C</keyword>
<dbReference type="Pfam" id="PF18331">
    <property type="entry name" value="PKHD_C"/>
    <property type="match status" value="1"/>
</dbReference>
<dbReference type="InterPro" id="IPR006620">
    <property type="entry name" value="Pro_4_hyd_alph"/>
</dbReference>
<evidence type="ECO:0000256" key="1">
    <source>
        <dbReference type="ARBA" id="ARBA00001961"/>
    </source>
</evidence>
<name>A0A5E4ZTG2_9BURK</name>
<dbReference type="Gene3D" id="2.60.120.620">
    <property type="entry name" value="q2cbj1_9rhob like domain"/>
    <property type="match status" value="1"/>
</dbReference>
<sequence>MIVTIPNVLNAEEVARCREALAQAAWVDGKESAGEQARDVKRNVQIRINSQTYEALGDMILHALGRNALFNSVAIPLRVRSPMFNRYDVGMSYGAHVDGAIHTVPGAPRMRADLSSTLFLCGPDEYDGGELVIQRLHSTETYKLNAGDLLVYPTDTIHSVSPVTRGARLAAFFWTQSTVRSHEQRAILHELDMAIVQIRQELPDTHPAVLSLTNVYHNQLRLHADC</sequence>
<dbReference type="GO" id="GO:0031418">
    <property type="term" value="F:L-ascorbic acid binding"/>
    <property type="evidence" value="ECO:0007669"/>
    <property type="project" value="UniProtKB-KW"/>
</dbReference>
<evidence type="ECO:0000256" key="3">
    <source>
        <dbReference type="ARBA" id="ARBA00022896"/>
    </source>
</evidence>
<evidence type="ECO:0000256" key="4">
    <source>
        <dbReference type="ARBA" id="ARBA00022964"/>
    </source>
</evidence>
<dbReference type="OrthoDB" id="9812472at2"/>
<keyword evidence="10" id="KW-1185">Reference proteome</keyword>
<evidence type="ECO:0000256" key="7">
    <source>
        <dbReference type="HAMAP-Rule" id="MF_00657"/>
    </source>
</evidence>
<comment type="cofactor">
    <cofactor evidence="1 7">
        <name>L-ascorbate</name>
        <dbReference type="ChEBI" id="CHEBI:38290"/>
    </cofactor>
</comment>
<feature type="binding site" evidence="7">
    <location>
        <position position="168"/>
    </location>
    <ligand>
        <name>2-oxoglutarate</name>
        <dbReference type="ChEBI" id="CHEBI:16810"/>
    </ligand>
</feature>
<comment type="cofactor">
    <cofactor evidence="7">
        <name>Fe(2+)</name>
        <dbReference type="ChEBI" id="CHEBI:29033"/>
    </cofactor>
    <text evidence="7">Binds 1 Fe(2+) ion per subunit.</text>
</comment>
<dbReference type="PANTHER" id="PTHR41536:SF1">
    <property type="entry name" value="PKHD-TYPE HYDROXYLASE YBIX"/>
    <property type="match status" value="1"/>
</dbReference>
<dbReference type="InterPro" id="IPR005123">
    <property type="entry name" value="Oxoglu/Fe-dep_dioxygenase_dom"/>
</dbReference>
<feature type="binding site" evidence="7">
    <location>
        <position position="158"/>
    </location>
    <ligand>
        <name>Fe cation</name>
        <dbReference type="ChEBI" id="CHEBI:24875"/>
    </ligand>
</feature>
<keyword evidence="6 7" id="KW-0408">Iron</keyword>
<feature type="binding site" evidence="7">
    <location>
        <position position="96"/>
    </location>
    <ligand>
        <name>Fe cation</name>
        <dbReference type="ChEBI" id="CHEBI:24875"/>
    </ligand>
</feature>
<dbReference type="NCBIfam" id="NF003974">
    <property type="entry name" value="PRK05467.1-3"/>
    <property type="match status" value="1"/>
</dbReference>
<proteinExistence type="inferred from homology"/>
<dbReference type="InterPro" id="IPR023550">
    <property type="entry name" value="PKHD_hydroxylase"/>
</dbReference>
<protein>
    <submittedName>
        <fullName evidence="9">Fe(II)-dependent oxygenase</fullName>
    </submittedName>
</protein>
<dbReference type="EMBL" id="CABPSQ010000002">
    <property type="protein sequence ID" value="VVE64661.1"/>
    <property type="molecule type" value="Genomic_DNA"/>
</dbReference>
<feature type="domain" description="Fe2OG dioxygenase" evidence="8">
    <location>
        <begin position="78"/>
        <end position="177"/>
    </location>
</feature>
<evidence type="ECO:0000256" key="2">
    <source>
        <dbReference type="ARBA" id="ARBA00022723"/>
    </source>
</evidence>
<organism evidence="9 10">
    <name type="scientific">Pandoraea captiosa</name>
    <dbReference type="NCBI Taxonomy" id="2508302"/>
    <lineage>
        <taxon>Bacteria</taxon>
        <taxon>Pseudomonadati</taxon>
        <taxon>Pseudomonadota</taxon>
        <taxon>Betaproteobacteria</taxon>
        <taxon>Burkholderiales</taxon>
        <taxon>Burkholderiaceae</taxon>
        <taxon>Pandoraea</taxon>
    </lineage>
</organism>
<dbReference type="AlphaFoldDB" id="A0A5E4ZTG2"/>
<feature type="binding site" evidence="7">
    <location>
        <position position="98"/>
    </location>
    <ligand>
        <name>Fe cation</name>
        <dbReference type="ChEBI" id="CHEBI:24875"/>
    </ligand>
</feature>
<dbReference type="PANTHER" id="PTHR41536">
    <property type="entry name" value="PKHD-TYPE HYDROXYLASE YBIX"/>
    <property type="match status" value="1"/>
</dbReference>
<dbReference type="InterPro" id="IPR041097">
    <property type="entry name" value="PKHD_C"/>
</dbReference>
<dbReference type="SMART" id="SM00702">
    <property type="entry name" value="P4Hc"/>
    <property type="match status" value="1"/>
</dbReference>
<evidence type="ECO:0000256" key="6">
    <source>
        <dbReference type="ARBA" id="ARBA00023004"/>
    </source>
</evidence>
<accession>A0A5E4ZTG2</accession>
<dbReference type="GO" id="GO:0006974">
    <property type="term" value="P:DNA damage response"/>
    <property type="evidence" value="ECO:0007669"/>
    <property type="project" value="TreeGrafter"/>
</dbReference>
<dbReference type="NCBIfam" id="NF003975">
    <property type="entry name" value="PRK05467.1-4"/>
    <property type="match status" value="1"/>
</dbReference>
<reference evidence="9 10" key="1">
    <citation type="submission" date="2019-08" db="EMBL/GenBank/DDBJ databases">
        <authorList>
            <person name="Peeters C."/>
        </authorList>
    </citation>
    <scope>NUCLEOTIDE SEQUENCE [LARGE SCALE GENOMIC DNA]</scope>
    <source>
        <strain evidence="9 10">LMG 31118</strain>
    </source>
</reference>
<keyword evidence="4 7" id="KW-0223">Dioxygenase</keyword>
<dbReference type="GO" id="GO:0006879">
    <property type="term" value="P:intracellular iron ion homeostasis"/>
    <property type="evidence" value="ECO:0007669"/>
    <property type="project" value="TreeGrafter"/>
</dbReference>
<gene>
    <name evidence="9" type="ORF">PCA31118_01682</name>
</gene>